<evidence type="ECO:0000313" key="2">
    <source>
        <dbReference type="EMBL" id="KAG7298643.1"/>
    </source>
</evidence>
<reference evidence="2 3" key="1">
    <citation type="submission" date="2021-06" db="EMBL/GenBank/DDBJ databases">
        <title>A haploid diamondback moth (Plutella xylostella L.) genome assembly resolves 31 chromosomes and identifies a diamide resistance mutation.</title>
        <authorList>
            <person name="Ward C.M."/>
            <person name="Perry K.D."/>
            <person name="Baker G."/>
            <person name="Powis K."/>
            <person name="Heckel D.G."/>
            <person name="Baxter S.W."/>
        </authorList>
    </citation>
    <scope>NUCLEOTIDE SEQUENCE [LARGE SCALE GENOMIC DNA]</scope>
    <source>
        <strain evidence="2 3">LV</strain>
        <tissue evidence="2">Single pupa</tissue>
    </source>
</reference>
<dbReference type="EMBL" id="JAHIBW010000024">
    <property type="protein sequence ID" value="KAG7298643.1"/>
    <property type="molecule type" value="Genomic_DNA"/>
</dbReference>
<gene>
    <name evidence="2" type="ORF">JYU34_018296</name>
</gene>
<evidence type="ECO:0000256" key="1">
    <source>
        <dbReference type="SAM" id="MobiDB-lite"/>
    </source>
</evidence>
<comment type="caution">
    <text evidence="2">The sequence shown here is derived from an EMBL/GenBank/DDBJ whole genome shotgun (WGS) entry which is preliminary data.</text>
</comment>
<feature type="region of interest" description="Disordered" evidence="1">
    <location>
        <begin position="1"/>
        <end position="36"/>
    </location>
</feature>
<feature type="compositionally biased region" description="Pro residues" evidence="1">
    <location>
        <begin position="8"/>
        <end position="20"/>
    </location>
</feature>
<dbReference type="Proteomes" id="UP000823941">
    <property type="component" value="Chromosome 24"/>
</dbReference>
<protein>
    <submittedName>
        <fullName evidence="2">Uncharacterized protein</fullName>
    </submittedName>
</protein>
<proteinExistence type="predicted"/>
<evidence type="ECO:0000313" key="3">
    <source>
        <dbReference type="Proteomes" id="UP000823941"/>
    </source>
</evidence>
<sequence>MPWWRLLPPSPGTTSPPAPAVPTVETPKKERADTAPTAVEADLRTLGYEPEFVRPIQARKGRPGCIMFAKLRRTPVLTPAIYAVAELLNMPGINIENLLPSSLGRALIANKLTALRHF</sequence>
<accession>A0ABQ7Q406</accession>
<name>A0ABQ7Q406_PLUXY</name>
<keyword evidence="3" id="KW-1185">Reference proteome</keyword>
<organism evidence="2 3">
    <name type="scientific">Plutella xylostella</name>
    <name type="common">Diamondback moth</name>
    <name type="synonym">Plutella maculipennis</name>
    <dbReference type="NCBI Taxonomy" id="51655"/>
    <lineage>
        <taxon>Eukaryota</taxon>
        <taxon>Metazoa</taxon>
        <taxon>Ecdysozoa</taxon>
        <taxon>Arthropoda</taxon>
        <taxon>Hexapoda</taxon>
        <taxon>Insecta</taxon>
        <taxon>Pterygota</taxon>
        <taxon>Neoptera</taxon>
        <taxon>Endopterygota</taxon>
        <taxon>Lepidoptera</taxon>
        <taxon>Glossata</taxon>
        <taxon>Ditrysia</taxon>
        <taxon>Yponomeutoidea</taxon>
        <taxon>Plutellidae</taxon>
        <taxon>Plutella</taxon>
    </lineage>
</organism>